<dbReference type="InterPro" id="IPR019775">
    <property type="entry name" value="WD40_repeat_CS"/>
</dbReference>
<feature type="compositionally biased region" description="Low complexity" evidence="4">
    <location>
        <begin position="483"/>
        <end position="512"/>
    </location>
</feature>
<dbReference type="EMBL" id="JAAAIM010001033">
    <property type="protein sequence ID" value="KAG0282613.1"/>
    <property type="molecule type" value="Genomic_DNA"/>
</dbReference>
<dbReference type="Pfam" id="PF00400">
    <property type="entry name" value="WD40"/>
    <property type="match status" value="1"/>
</dbReference>
<feature type="region of interest" description="Disordered" evidence="4">
    <location>
        <begin position="76"/>
        <end position="309"/>
    </location>
</feature>
<keyword evidence="2" id="KW-0677">Repeat</keyword>
<feature type="repeat" description="WD" evidence="3">
    <location>
        <begin position="567"/>
        <end position="589"/>
    </location>
</feature>
<organism evidence="5 6">
    <name type="scientific">Linnemannia gamsii</name>
    <dbReference type="NCBI Taxonomy" id="64522"/>
    <lineage>
        <taxon>Eukaryota</taxon>
        <taxon>Fungi</taxon>
        <taxon>Fungi incertae sedis</taxon>
        <taxon>Mucoromycota</taxon>
        <taxon>Mortierellomycotina</taxon>
        <taxon>Mortierellomycetes</taxon>
        <taxon>Mortierellales</taxon>
        <taxon>Mortierellaceae</taxon>
        <taxon>Linnemannia</taxon>
    </lineage>
</organism>
<dbReference type="PROSITE" id="PS00678">
    <property type="entry name" value="WD_REPEATS_1"/>
    <property type="match status" value="1"/>
</dbReference>
<sequence length="901" mass="100652">MDSQSNLIPLSLLQTSLFQRKGKSLTNNNSNTSSLRATPIAVPQVPITEIFPPEDLLIKKENINDHQRPLLPYHHSATIHDSDSDNEPVSIQMPVHNNNTSLDSRDAKDRHNYRERSMFPDSRPPKETPRFNDRVGMSVPPPDSSYMTSRRDDRNPYSNNPYHKNNNNNNKDTRSHRNDNPGAWEPRNRDWSEHDRRSDNRGSDPFLQDQSRGGRNQYDAPPPPSAPQRLHDNPYDARESSRPPERGRFFEGGSNKRRNESVSPKPRKRTGSMTEDLRSGIAEVSLVRNRSPEPTSPRSPSTSDDSEYDLRIQRNAPSTPNNRAKSVFSGAVTIANGGTDVDMSPRKPQRKLSESKHKSKRRRTAAKETSEESSSSDSSSSDSDSSSDESDAPRLTGASGLKLHGQIHDLMLELERTRTKYAKYCEKAKASSKRIRNISKKLERRFRDLSESTAAGHETPATERPMMVSRVSNDRVTQHNAWSSLPNRPSASSSAAPKNTSSFSNGRSGSSRPRLAPVNDRVAVAALDVVETLTNVHADIRNKSFGRKPRCMLHHVPIAGTDMEEVMVTSALDGTIQFWDLERRRVTSSIPKAPTNMPWAEDMCWVGKNTLAVASAHKEGVSMPHQLMLVHVGKTKPGSPVTWTIQSLDQKPHDTSKGGILCLTAMVEDHSGISMATAGLDKQIVRWKFTPPNSDGDCVPSQQTLIHNKHTSTIQGLCYTPHNNILFSGGCDCKVIGWDMERSEVVYDYKSKERGRINSITPNPVDPNLLLVCHATTNNQLSLHDLRQRFDDPVLRFGFECADNLSRQVMPSWHPGGAIVSSGTQSDPKINIWDIRWRDVHRGAGQSIDGQSKRVFKAAFHPSKPFITSMSADSSLAFLLVTGSRSFIRDMFEISYLLPNP</sequence>
<dbReference type="Proteomes" id="UP001194696">
    <property type="component" value="Unassembled WGS sequence"/>
</dbReference>
<feature type="compositionally biased region" description="Low complexity" evidence="4">
    <location>
        <begin position="372"/>
        <end position="384"/>
    </location>
</feature>
<dbReference type="InterPro" id="IPR001680">
    <property type="entry name" value="WD40_rpt"/>
</dbReference>
<keyword evidence="6" id="KW-1185">Reference proteome</keyword>
<feature type="compositionally biased region" description="Basic and acidic residues" evidence="4">
    <location>
        <begin position="186"/>
        <end position="202"/>
    </location>
</feature>
<feature type="compositionally biased region" description="Basic and acidic residues" evidence="4">
    <location>
        <begin position="229"/>
        <end position="249"/>
    </location>
</feature>
<gene>
    <name evidence="5" type="ORF">BGZ96_000310</name>
</gene>
<feature type="region of interest" description="Disordered" evidence="4">
    <location>
        <begin position="335"/>
        <end position="400"/>
    </location>
</feature>
<dbReference type="Gene3D" id="2.130.10.10">
    <property type="entry name" value="YVTN repeat-like/Quinoprotein amine dehydrogenase"/>
    <property type="match status" value="2"/>
</dbReference>
<evidence type="ECO:0000256" key="4">
    <source>
        <dbReference type="SAM" id="MobiDB-lite"/>
    </source>
</evidence>
<feature type="compositionally biased region" description="Low complexity" evidence="4">
    <location>
        <begin position="156"/>
        <end position="170"/>
    </location>
</feature>
<feature type="compositionally biased region" description="Basic and acidic residues" evidence="4">
    <location>
        <begin position="103"/>
        <end position="133"/>
    </location>
</feature>
<dbReference type="PANTHER" id="PTHR47232">
    <property type="entry name" value="TRANSDUCIN FAMILY PROTEIN / WD-40 REPEAT FAMILY PROTEIN"/>
    <property type="match status" value="1"/>
</dbReference>
<evidence type="ECO:0000313" key="6">
    <source>
        <dbReference type="Proteomes" id="UP001194696"/>
    </source>
</evidence>
<protein>
    <recommendedName>
        <fullName evidence="7">WD40 repeat-like protein</fullName>
    </recommendedName>
</protein>
<name>A0ABQ7JPE5_9FUNG</name>
<comment type="caution">
    <text evidence="5">The sequence shown here is derived from an EMBL/GenBank/DDBJ whole genome shotgun (WGS) entry which is preliminary data.</text>
</comment>
<evidence type="ECO:0000256" key="1">
    <source>
        <dbReference type="ARBA" id="ARBA00022574"/>
    </source>
</evidence>
<dbReference type="PROSITE" id="PS50082">
    <property type="entry name" value="WD_REPEATS_2"/>
    <property type="match status" value="2"/>
</dbReference>
<evidence type="ECO:0000256" key="3">
    <source>
        <dbReference type="PROSITE-ProRule" id="PRU00221"/>
    </source>
</evidence>
<dbReference type="PANTHER" id="PTHR47232:SF1">
    <property type="entry name" value="TRANSDUCIN FAMILY PROTEIN _ WD-40 REPEAT FAMILY PROTEIN"/>
    <property type="match status" value="1"/>
</dbReference>
<feature type="compositionally biased region" description="Low complexity" evidence="4">
    <location>
        <begin position="292"/>
        <end position="303"/>
    </location>
</feature>
<keyword evidence="1 3" id="KW-0853">WD repeat</keyword>
<accession>A0ABQ7JPE5</accession>
<evidence type="ECO:0008006" key="7">
    <source>
        <dbReference type="Google" id="ProtNLM"/>
    </source>
</evidence>
<dbReference type="SUPFAM" id="SSF50978">
    <property type="entry name" value="WD40 repeat-like"/>
    <property type="match status" value="1"/>
</dbReference>
<dbReference type="InterPro" id="IPR015943">
    <property type="entry name" value="WD40/YVTN_repeat-like_dom_sf"/>
</dbReference>
<evidence type="ECO:0000313" key="5">
    <source>
        <dbReference type="EMBL" id="KAG0282613.1"/>
    </source>
</evidence>
<proteinExistence type="predicted"/>
<evidence type="ECO:0000256" key="2">
    <source>
        <dbReference type="ARBA" id="ARBA00022737"/>
    </source>
</evidence>
<reference evidence="5 6" key="1">
    <citation type="journal article" date="2020" name="Fungal Divers.">
        <title>Resolving the Mortierellaceae phylogeny through synthesis of multi-gene phylogenetics and phylogenomics.</title>
        <authorList>
            <person name="Vandepol N."/>
            <person name="Liber J."/>
            <person name="Desiro A."/>
            <person name="Na H."/>
            <person name="Kennedy M."/>
            <person name="Barry K."/>
            <person name="Grigoriev I.V."/>
            <person name="Miller A.N."/>
            <person name="O'Donnell K."/>
            <person name="Stajich J.E."/>
            <person name="Bonito G."/>
        </authorList>
    </citation>
    <scope>NUCLEOTIDE SEQUENCE [LARGE SCALE GENOMIC DNA]</scope>
    <source>
        <strain evidence="5 6">AD045</strain>
    </source>
</reference>
<feature type="region of interest" description="Disordered" evidence="4">
    <location>
        <begin position="448"/>
        <end position="516"/>
    </location>
</feature>
<dbReference type="SMART" id="SM00320">
    <property type="entry name" value="WD40"/>
    <property type="match status" value="3"/>
</dbReference>
<feature type="repeat" description="WD" evidence="3">
    <location>
        <begin position="707"/>
        <end position="748"/>
    </location>
</feature>
<dbReference type="InterPro" id="IPR036322">
    <property type="entry name" value="WD40_repeat_dom_sf"/>
</dbReference>